<proteinExistence type="inferred from homology"/>
<dbReference type="InterPro" id="IPR023095">
    <property type="entry name" value="Ade_MeTrfase_dom_2"/>
</dbReference>
<dbReference type="PANTHER" id="PTHR30481">
    <property type="entry name" value="DNA ADENINE METHYLASE"/>
    <property type="match status" value="1"/>
</dbReference>
<sequence>MAFNTPLRYPGGKGRLSNFVRETIDLNGLRGGEYVELYAGGAGIAITLLLNNVVSRVHINDLNRSIYAFWNTVLHNSDRLCQRITKTNVTIEEWAKQRAVQSDINASMFDLGFSTFFLNRTNHSGIIGAGAIGGKNQAGHWKLDARFNKPDLVARIQKIAAMSDRISLYDRDASAFIKHELPNITDMALVYLDPPYYVKGKGLYQNHYDYADHAEIAGLVTSIKQKWLVTYDNNDRIKAFYSDFPQRNFGLKYSANGRYCGNEVLITKPNLILPPMVQPTRAALPISLLKNKNTIL</sequence>
<dbReference type="Gene3D" id="3.40.50.150">
    <property type="entry name" value="Vaccinia Virus protein VP39"/>
    <property type="match status" value="1"/>
</dbReference>
<keyword evidence="3 7" id="KW-0489">Methyltransferase</keyword>
<dbReference type="GO" id="GO:1904047">
    <property type="term" value="F:S-adenosyl-L-methionine binding"/>
    <property type="evidence" value="ECO:0007669"/>
    <property type="project" value="TreeGrafter"/>
</dbReference>
<dbReference type="InterPro" id="IPR012263">
    <property type="entry name" value="M_m6A_EcoRV"/>
</dbReference>
<evidence type="ECO:0000256" key="4">
    <source>
        <dbReference type="ARBA" id="ARBA00022679"/>
    </source>
</evidence>
<dbReference type="InterPro" id="IPR012327">
    <property type="entry name" value="MeTrfase_D12"/>
</dbReference>
<evidence type="ECO:0000313" key="8">
    <source>
        <dbReference type="Proteomes" id="UP000494216"/>
    </source>
</evidence>
<organism evidence="7 8">
    <name type="scientific">Candidatus Methylobacter favarea</name>
    <dbReference type="NCBI Taxonomy" id="2707345"/>
    <lineage>
        <taxon>Bacteria</taxon>
        <taxon>Pseudomonadati</taxon>
        <taxon>Pseudomonadota</taxon>
        <taxon>Gammaproteobacteria</taxon>
        <taxon>Methylococcales</taxon>
        <taxon>Methylococcaceae</taxon>
        <taxon>Methylobacter</taxon>
    </lineage>
</organism>
<keyword evidence="4" id="KW-0808">Transferase</keyword>
<comment type="similarity">
    <text evidence="1">Belongs to the N(4)/N(6)-methyltransferase family.</text>
</comment>
<dbReference type="AlphaFoldDB" id="A0A8S0WBZ6"/>
<evidence type="ECO:0000256" key="1">
    <source>
        <dbReference type="ARBA" id="ARBA00006594"/>
    </source>
</evidence>
<dbReference type="Proteomes" id="UP000494216">
    <property type="component" value="Unassembled WGS sequence"/>
</dbReference>
<dbReference type="RefSeq" id="WP_174626853.1">
    <property type="nucleotide sequence ID" value="NZ_CADCXN010000088.1"/>
</dbReference>
<evidence type="ECO:0000313" key="7">
    <source>
        <dbReference type="EMBL" id="CAA9892055.1"/>
    </source>
</evidence>
<dbReference type="GO" id="GO:0032259">
    <property type="term" value="P:methylation"/>
    <property type="evidence" value="ECO:0007669"/>
    <property type="project" value="UniProtKB-KW"/>
</dbReference>
<dbReference type="PRINTS" id="PR00505">
    <property type="entry name" value="D12N6MTFRASE"/>
</dbReference>
<accession>A0A8S0WBZ6</accession>
<dbReference type="InterPro" id="IPR029063">
    <property type="entry name" value="SAM-dependent_MTases_sf"/>
</dbReference>
<gene>
    <name evidence="7" type="ORF">METHB2_570018</name>
</gene>
<evidence type="ECO:0000256" key="6">
    <source>
        <dbReference type="ARBA" id="ARBA00047942"/>
    </source>
</evidence>
<dbReference type="GO" id="GO:0043565">
    <property type="term" value="F:sequence-specific DNA binding"/>
    <property type="evidence" value="ECO:0007669"/>
    <property type="project" value="TreeGrafter"/>
</dbReference>
<dbReference type="PANTHER" id="PTHR30481:SF2">
    <property type="entry name" value="SITE-SPECIFIC DNA-METHYLTRANSFERASE (ADENINE-SPECIFIC)"/>
    <property type="match status" value="1"/>
</dbReference>
<evidence type="ECO:0000256" key="5">
    <source>
        <dbReference type="ARBA" id="ARBA00022691"/>
    </source>
</evidence>
<comment type="caution">
    <text evidence="7">The sequence shown here is derived from an EMBL/GenBank/DDBJ whole genome shotgun (WGS) entry which is preliminary data.</text>
</comment>
<reference evidence="7 8" key="1">
    <citation type="submission" date="2020-02" db="EMBL/GenBank/DDBJ databases">
        <authorList>
            <person name="Hogendoorn C."/>
        </authorList>
    </citation>
    <scope>NUCLEOTIDE SEQUENCE [LARGE SCALE GENOMIC DNA]</scope>
    <source>
        <strain evidence="7">METHB21</strain>
    </source>
</reference>
<dbReference type="GO" id="GO:0006298">
    <property type="term" value="P:mismatch repair"/>
    <property type="evidence" value="ECO:0007669"/>
    <property type="project" value="TreeGrafter"/>
</dbReference>
<evidence type="ECO:0000256" key="3">
    <source>
        <dbReference type="ARBA" id="ARBA00022603"/>
    </source>
</evidence>
<protein>
    <recommendedName>
        <fullName evidence="2">site-specific DNA-methyltransferase (adenine-specific)</fullName>
        <ecNumber evidence="2">2.1.1.72</ecNumber>
    </recommendedName>
</protein>
<dbReference type="PIRSF" id="PIRSF000398">
    <property type="entry name" value="M_m6A_EcoRV"/>
    <property type="match status" value="1"/>
</dbReference>
<dbReference type="Gene3D" id="1.10.1020.10">
    <property type="entry name" value="Adenine-specific Methyltransferase, Domain 2"/>
    <property type="match status" value="1"/>
</dbReference>
<dbReference type="Pfam" id="PF02086">
    <property type="entry name" value="MethyltransfD12"/>
    <property type="match status" value="1"/>
</dbReference>
<dbReference type="EC" id="2.1.1.72" evidence="2"/>
<evidence type="ECO:0000256" key="2">
    <source>
        <dbReference type="ARBA" id="ARBA00011900"/>
    </source>
</evidence>
<dbReference type="EMBL" id="CADCXN010000088">
    <property type="protein sequence ID" value="CAA9892055.1"/>
    <property type="molecule type" value="Genomic_DNA"/>
</dbReference>
<dbReference type="GO" id="GO:0009307">
    <property type="term" value="P:DNA restriction-modification system"/>
    <property type="evidence" value="ECO:0007669"/>
    <property type="project" value="InterPro"/>
</dbReference>
<keyword evidence="8" id="KW-1185">Reference proteome</keyword>
<comment type="catalytic activity">
    <reaction evidence="6">
        <text>a 2'-deoxyadenosine in DNA + S-adenosyl-L-methionine = an N(6)-methyl-2'-deoxyadenosine in DNA + S-adenosyl-L-homocysteine + H(+)</text>
        <dbReference type="Rhea" id="RHEA:15197"/>
        <dbReference type="Rhea" id="RHEA-COMP:12418"/>
        <dbReference type="Rhea" id="RHEA-COMP:12419"/>
        <dbReference type="ChEBI" id="CHEBI:15378"/>
        <dbReference type="ChEBI" id="CHEBI:57856"/>
        <dbReference type="ChEBI" id="CHEBI:59789"/>
        <dbReference type="ChEBI" id="CHEBI:90615"/>
        <dbReference type="ChEBI" id="CHEBI:90616"/>
        <dbReference type="EC" id="2.1.1.72"/>
    </reaction>
</comment>
<dbReference type="SUPFAM" id="SSF53335">
    <property type="entry name" value="S-adenosyl-L-methionine-dependent methyltransferases"/>
    <property type="match status" value="1"/>
</dbReference>
<dbReference type="GO" id="GO:0009007">
    <property type="term" value="F:site-specific DNA-methyltransferase (adenine-specific) activity"/>
    <property type="evidence" value="ECO:0007669"/>
    <property type="project" value="UniProtKB-EC"/>
</dbReference>
<name>A0A8S0WBZ6_9GAMM</name>
<keyword evidence="5" id="KW-0949">S-adenosyl-L-methionine</keyword>